<dbReference type="EMBL" id="KB705466">
    <property type="protein sequence ID" value="EMR72377.1"/>
    <property type="molecule type" value="Genomic_DNA"/>
</dbReference>
<evidence type="ECO:0000256" key="4">
    <source>
        <dbReference type="ARBA" id="ARBA00022692"/>
    </source>
</evidence>
<evidence type="ECO:0000256" key="3">
    <source>
        <dbReference type="ARBA" id="ARBA00017057"/>
    </source>
</evidence>
<evidence type="ECO:0000256" key="5">
    <source>
        <dbReference type="ARBA" id="ARBA00022824"/>
    </source>
</evidence>
<reference evidence="12" key="1">
    <citation type="journal article" date="2013" name="Genome Announc.">
        <title>Draft genome sequence of the grapevine dieback fungus Eutypa lata UCR-EL1.</title>
        <authorList>
            <person name="Blanco-Ulate B."/>
            <person name="Rolshausen P.E."/>
            <person name="Cantu D."/>
        </authorList>
    </citation>
    <scope>NUCLEOTIDE SEQUENCE [LARGE SCALE GENOMIC DNA]</scope>
    <source>
        <strain evidence="12">UCR-EL1</strain>
    </source>
</reference>
<dbReference type="eggNOG" id="ENOG502S23I">
    <property type="taxonomic scope" value="Eukaryota"/>
</dbReference>
<dbReference type="Pfam" id="PF06703">
    <property type="entry name" value="SPC25"/>
    <property type="match status" value="1"/>
</dbReference>
<comment type="similarity">
    <text evidence="2">Belongs to the SPCS2 family.</text>
</comment>
<evidence type="ECO:0000256" key="1">
    <source>
        <dbReference type="ARBA" id="ARBA00004477"/>
    </source>
</evidence>
<feature type="compositionally biased region" description="Low complexity" evidence="9">
    <location>
        <begin position="211"/>
        <end position="225"/>
    </location>
</feature>
<dbReference type="PANTHER" id="PTHR13085">
    <property type="entry name" value="MICROSOMAL SIGNAL PEPTIDASE 25 KDA SUBUNIT"/>
    <property type="match status" value="1"/>
</dbReference>
<dbReference type="HOGENOM" id="CLU_089740_0_0_1"/>
<evidence type="ECO:0000256" key="6">
    <source>
        <dbReference type="ARBA" id="ARBA00022989"/>
    </source>
</evidence>
<evidence type="ECO:0000256" key="9">
    <source>
        <dbReference type="SAM" id="MobiDB-lite"/>
    </source>
</evidence>
<name>M7T6V4_EUTLA</name>
<evidence type="ECO:0000256" key="10">
    <source>
        <dbReference type="SAM" id="Phobius"/>
    </source>
</evidence>
<dbReference type="OMA" id="KHACDDA"/>
<organism evidence="11 12">
    <name type="scientific">Eutypa lata (strain UCR-EL1)</name>
    <name type="common">Grapevine dieback disease fungus</name>
    <name type="synonym">Eutypa armeniacae</name>
    <dbReference type="NCBI Taxonomy" id="1287681"/>
    <lineage>
        <taxon>Eukaryota</taxon>
        <taxon>Fungi</taxon>
        <taxon>Dikarya</taxon>
        <taxon>Ascomycota</taxon>
        <taxon>Pezizomycotina</taxon>
        <taxon>Sordariomycetes</taxon>
        <taxon>Xylariomycetidae</taxon>
        <taxon>Xylariales</taxon>
        <taxon>Diatrypaceae</taxon>
        <taxon>Eutypa</taxon>
    </lineage>
</organism>
<evidence type="ECO:0000313" key="12">
    <source>
        <dbReference type="Proteomes" id="UP000012174"/>
    </source>
</evidence>
<evidence type="ECO:0000313" key="11">
    <source>
        <dbReference type="EMBL" id="EMR72377.1"/>
    </source>
</evidence>
<feature type="transmembrane region" description="Helical" evidence="10">
    <location>
        <begin position="41"/>
        <end position="59"/>
    </location>
</feature>
<dbReference type="GO" id="GO:0005787">
    <property type="term" value="C:signal peptidase complex"/>
    <property type="evidence" value="ECO:0007669"/>
    <property type="project" value="InterPro"/>
</dbReference>
<dbReference type="PANTHER" id="PTHR13085:SF0">
    <property type="entry name" value="SIGNAL PEPTIDASE COMPLEX SUBUNIT 2"/>
    <property type="match status" value="1"/>
</dbReference>
<dbReference type="AlphaFoldDB" id="M7T6V4"/>
<dbReference type="OrthoDB" id="29558at2759"/>
<protein>
    <recommendedName>
        <fullName evidence="3">Signal peptidase complex subunit 2</fullName>
    </recommendedName>
</protein>
<evidence type="ECO:0000256" key="2">
    <source>
        <dbReference type="ARBA" id="ARBA00007324"/>
    </source>
</evidence>
<keyword evidence="4 10" id="KW-0812">Transmembrane</keyword>
<dbReference type="GO" id="GO:0045047">
    <property type="term" value="P:protein targeting to ER"/>
    <property type="evidence" value="ECO:0007669"/>
    <property type="project" value="TreeGrafter"/>
</dbReference>
<proteinExistence type="inferred from homology"/>
<comment type="function">
    <text evidence="8">Component of the signal peptidase complex (SPC) which catalyzes the cleavage of N-terminal signal sequences from nascent proteins as they are translocated into the lumen of the endoplasmic reticulum. Enhances the enzymatic activity of SPC and facilitates the interactions between different components of the translocation site.</text>
</comment>
<keyword evidence="5" id="KW-0256">Endoplasmic reticulum</keyword>
<comment type="subcellular location">
    <subcellularLocation>
        <location evidence="1">Endoplasmic reticulum membrane</location>
        <topology evidence="1">Multi-pass membrane protein</topology>
    </subcellularLocation>
</comment>
<dbReference type="KEGG" id="ela:UCREL1_558"/>
<feature type="region of interest" description="Disordered" evidence="9">
    <location>
        <begin position="211"/>
        <end position="233"/>
    </location>
</feature>
<dbReference type="InterPro" id="IPR009582">
    <property type="entry name" value="Spc2/SPCS2"/>
</dbReference>
<dbReference type="GO" id="GO:0006465">
    <property type="term" value="P:signal peptide processing"/>
    <property type="evidence" value="ECO:0007669"/>
    <property type="project" value="InterPro"/>
</dbReference>
<dbReference type="STRING" id="1287681.M7T6V4"/>
<keyword evidence="7 10" id="KW-0472">Membrane</keyword>
<dbReference type="Proteomes" id="UP000012174">
    <property type="component" value="Unassembled WGS sequence"/>
</dbReference>
<evidence type="ECO:0000256" key="8">
    <source>
        <dbReference type="ARBA" id="ARBA00045608"/>
    </source>
</evidence>
<feature type="transmembrane region" description="Helical" evidence="10">
    <location>
        <begin position="71"/>
        <end position="91"/>
    </location>
</feature>
<evidence type="ECO:0000256" key="7">
    <source>
        <dbReference type="ARBA" id="ARBA00023136"/>
    </source>
</evidence>
<keyword evidence="6 10" id="KW-1133">Transmembrane helix</keyword>
<sequence>MASQERITVHNLADLKNTSDDAIPNYLNSLKFRQDHKLTDTRLALGYGAFAIAAACFLWDRQLGFEQTKYLTAGAVAVYALLNGLLTYWIAYVERGIVYQGTTPDGSKISIATSTQKNVPIYNVKVTVTPKGSKKAQTIEVEPSFTGWFDVQGHFVALPFQTLLATSVPAIGQVDPKRVAATITTTAPAGSSSNLLDADAATLDAVLGSSSEATGADAAGAAAGGKKTKRRKA</sequence>
<gene>
    <name evidence="11" type="ORF">UCREL1_558</name>
</gene>
<keyword evidence="12" id="KW-1185">Reference proteome</keyword>
<accession>M7T6V4</accession>